<sequence length="398" mass="41572">MKTKLTSRVVATTLVTALAGIGLTLPASGATAPASGSGAGSVHDSSHSKALQAGVDAIMDTGTVGVVARSTGPRGSRYATGGVADKATGEAPRPGDRFRIASASKTFVSTVILQLVGEGRLSLDDTVEHWLPGVVSGNGNDGSAITVRQLLQHTSGLFNYTADFPEVASVAGYQADRYTTWTPEQLVAIAMRHAPDFEPGTKWSYSNTNYILAGMIIQKATGRSWEQEVTARIIRPLGLRDTLAPTTYAWIPGRHLRGYSNFGEAVEPIDVTGFNPSAGGAAGAMISTTADLTRFYEALLGGRLLRPAELTAMKTTVPAPELDPGWPGVRYGLGLMRVPLSCGGAYYSHGGDLPGYTTREGVSADARRTVVLIATGDGASDLSSQQAENDLIDGELCA</sequence>
<keyword evidence="4" id="KW-0378">Hydrolase</keyword>
<evidence type="ECO:0000259" key="3">
    <source>
        <dbReference type="Pfam" id="PF00144"/>
    </source>
</evidence>
<dbReference type="PANTHER" id="PTHR46825:SF7">
    <property type="entry name" value="D-ALANYL-D-ALANINE CARBOXYPEPTIDASE"/>
    <property type="match status" value="1"/>
</dbReference>
<keyword evidence="2" id="KW-0732">Signal</keyword>
<feature type="domain" description="Beta-lactamase-related" evidence="3">
    <location>
        <begin position="55"/>
        <end position="379"/>
    </location>
</feature>
<feature type="region of interest" description="Disordered" evidence="1">
    <location>
        <begin position="69"/>
        <end position="95"/>
    </location>
</feature>
<evidence type="ECO:0000313" key="5">
    <source>
        <dbReference type="Proteomes" id="UP000516444"/>
    </source>
</evidence>
<evidence type="ECO:0000256" key="2">
    <source>
        <dbReference type="SAM" id="SignalP"/>
    </source>
</evidence>
<keyword evidence="5" id="KW-1185">Reference proteome</keyword>
<evidence type="ECO:0000256" key="1">
    <source>
        <dbReference type="SAM" id="MobiDB-lite"/>
    </source>
</evidence>
<dbReference type="RefSeq" id="WP_190850927.1">
    <property type="nucleotide sequence ID" value="NZ_AP023440.1"/>
</dbReference>
<dbReference type="Gene3D" id="3.40.710.10">
    <property type="entry name" value="DD-peptidase/beta-lactamase superfamily"/>
    <property type="match status" value="1"/>
</dbReference>
<dbReference type="InterPro" id="IPR050491">
    <property type="entry name" value="AmpC-like"/>
</dbReference>
<proteinExistence type="predicted"/>
<dbReference type="AlphaFoldDB" id="A0A7G1P0F5"/>
<dbReference type="GO" id="GO:0016787">
    <property type="term" value="F:hydrolase activity"/>
    <property type="evidence" value="ECO:0007669"/>
    <property type="project" value="UniProtKB-KW"/>
</dbReference>
<name>A0A7G1P0F5_9ACTN</name>
<dbReference type="Pfam" id="PF00144">
    <property type="entry name" value="Beta-lactamase"/>
    <property type="match status" value="1"/>
</dbReference>
<dbReference type="InterPro" id="IPR012338">
    <property type="entry name" value="Beta-lactam/transpept-like"/>
</dbReference>
<evidence type="ECO:0000313" key="4">
    <source>
        <dbReference type="EMBL" id="BCL28729.1"/>
    </source>
</evidence>
<feature type="chain" id="PRO_5028875663" evidence="2">
    <location>
        <begin position="30"/>
        <end position="398"/>
    </location>
</feature>
<dbReference type="Proteomes" id="UP000516444">
    <property type="component" value="Chromosome"/>
</dbReference>
<dbReference type="KEGG" id="sgm:GCM10017557_35880"/>
<dbReference type="PANTHER" id="PTHR46825">
    <property type="entry name" value="D-ALANYL-D-ALANINE-CARBOXYPEPTIDASE/ENDOPEPTIDASE AMPH"/>
    <property type="match status" value="1"/>
</dbReference>
<protein>
    <submittedName>
        <fullName evidence="4">Serine hydrolase</fullName>
    </submittedName>
</protein>
<organism evidence="4 5">
    <name type="scientific">Streptomyces aurantiacus</name>
    <dbReference type="NCBI Taxonomy" id="47760"/>
    <lineage>
        <taxon>Bacteria</taxon>
        <taxon>Bacillati</taxon>
        <taxon>Actinomycetota</taxon>
        <taxon>Actinomycetes</taxon>
        <taxon>Kitasatosporales</taxon>
        <taxon>Streptomycetaceae</taxon>
        <taxon>Streptomyces</taxon>
        <taxon>Streptomyces aurantiacus group</taxon>
    </lineage>
</organism>
<dbReference type="InterPro" id="IPR001466">
    <property type="entry name" value="Beta-lactam-related"/>
</dbReference>
<feature type="signal peptide" evidence="2">
    <location>
        <begin position="1"/>
        <end position="29"/>
    </location>
</feature>
<dbReference type="EMBL" id="AP023440">
    <property type="protein sequence ID" value="BCL28729.1"/>
    <property type="molecule type" value="Genomic_DNA"/>
</dbReference>
<gene>
    <name evidence="4" type="ORF">GCM10017557_35880</name>
</gene>
<accession>A0A7G1P0F5</accession>
<dbReference type="SUPFAM" id="SSF56601">
    <property type="entry name" value="beta-lactamase/transpeptidase-like"/>
    <property type="match status" value="1"/>
</dbReference>
<reference evidence="4 5" key="1">
    <citation type="journal article" date="2014" name="Int. J. Syst. Evol. Microbiol.">
        <title>Complete genome sequence of Corynebacterium casei LMG S-19264T (=DSM 44701T), isolated from a smear-ripened cheese.</title>
        <authorList>
            <consortium name="US DOE Joint Genome Institute (JGI-PGF)"/>
            <person name="Walter F."/>
            <person name="Albersmeier A."/>
            <person name="Kalinowski J."/>
            <person name="Ruckert C."/>
        </authorList>
    </citation>
    <scope>NUCLEOTIDE SEQUENCE [LARGE SCALE GENOMIC DNA]</scope>
    <source>
        <strain evidence="4 5">JCM 4677</strain>
    </source>
</reference>